<dbReference type="SUPFAM" id="SSF52266">
    <property type="entry name" value="SGNH hydrolase"/>
    <property type="match status" value="1"/>
</dbReference>
<feature type="transmembrane region" description="Helical" evidence="2">
    <location>
        <begin position="27"/>
        <end position="50"/>
    </location>
</feature>
<dbReference type="EMBL" id="JACJIA010000020">
    <property type="protein sequence ID" value="MBA8957095.1"/>
    <property type="molecule type" value="Genomic_DNA"/>
</dbReference>
<protein>
    <submittedName>
        <fullName evidence="4">Lysophospholipase L1-like esterase</fullName>
    </submittedName>
</protein>
<dbReference type="Proteomes" id="UP000572680">
    <property type="component" value="Unassembled WGS sequence"/>
</dbReference>
<dbReference type="InterPro" id="IPR013830">
    <property type="entry name" value="SGNH_hydro"/>
</dbReference>
<evidence type="ECO:0000259" key="3">
    <source>
        <dbReference type="Pfam" id="PF13472"/>
    </source>
</evidence>
<comment type="caution">
    <text evidence="4">The sequence shown here is derived from an EMBL/GenBank/DDBJ whole genome shotgun (WGS) entry which is preliminary data.</text>
</comment>
<dbReference type="GO" id="GO:0004622">
    <property type="term" value="F:phosphatidylcholine lysophospholipase activity"/>
    <property type="evidence" value="ECO:0007669"/>
    <property type="project" value="TreeGrafter"/>
</dbReference>
<feature type="domain" description="SGNH hydrolase-type esterase" evidence="3">
    <location>
        <begin position="77"/>
        <end position="228"/>
    </location>
</feature>
<sequence length="288" mass="30770">MRTTVTGGTEERRPAHPSRRAGLRRRIVIALCLLLAGTLAATGTAGYLTFVRPPANPPADACADGPRPGGRPVVVAAGASMTQGTLGADWVGDLRDRAAHRAFEFVNAGKNGDTSADLLQRLDRDVVACRPTAVTVLIGANDVRDGVPLQRYRDNLTAIVGRLKARTSARVALVSLPPIGEEIGSDLNRKAAGYNAAVRETAERAGADYVPLNERMTDHLRRRGGEAAPYGFGFTLAFLAGARHYLLGHSWDEVARGNGLELLVDHLHLSDRGGAMVADLVSEWLSRR</sequence>
<dbReference type="AlphaFoldDB" id="A0A7W3LZ98"/>
<dbReference type="Pfam" id="PF13472">
    <property type="entry name" value="Lipase_GDSL_2"/>
    <property type="match status" value="1"/>
</dbReference>
<name>A0A7W3LZ98_ACTNM</name>
<organism evidence="4 5">
    <name type="scientific">Actinomadura namibiensis</name>
    <dbReference type="NCBI Taxonomy" id="182080"/>
    <lineage>
        <taxon>Bacteria</taxon>
        <taxon>Bacillati</taxon>
        <taxon>Actinomycetota</taxon>
        <taxon>Actinomycetes</taxon>
        <taxon>Streptosporangiales</taxon>
        <taxon>Thermomonosporaceae</taxon>
        <taxon>Actinomadura</taxon>
    </lineage>
</organism>
<feature type="region of interest" description="Disordered" evidence="1">
    <location>
        <begin position="1"/>
        <end position="20"/>
    </location>
</feature>
<proteinExistence type="predicted"/>
<accession>A0A7W3LZ98</accession>
<dbReference type="RefSeq" id="WP_182848953.1">
    <property type="nucleotide sequence ID" value="NZ_BAAALP010000019.1"/>
</dbReference>
<dbReference type="PANTHER" id="PTHR30383:SF5">
    <property type="entry name" value="SGNH HYDROLASE-TYPE ESTERASE DOMAIN-CONTAINING PROTEIN"/>
    <property type="match status" value="1"/>
</dbReference>
<evidence type="ECO:0000313" key="5">
    <source>
        <dbReference type="Proteomes" id="UP000572680"/>
    </source>
</evidence>
<keyword evidence="2" id="KW-0472">Membrane</keyword>
<reference evidence="4 5" key="1">
    <citation type="submission" date="2020-08" db="EMBL/GenBank/DDBJ databases">
        <title>Genomic Encyclopedia of Type Strains, Phase IV (KMG-IV): sequencing the most valuable type-strain genomes for metagenomic binning, comparative biology and taxonomic classification.</title>
        <authorList>
            <person name="Goeker M."/>
        </authorList>
    </citation>
    <scope>NUCLEOTIDE SEQUENCE [LARGE SCALE GENOMIC DNA]</scope>
    <source>
        <strain evidence="4 5">DSM 44197</strain>
    </source>
</reference>
<dbReference type="InterPro" id="IPR051532">
    <property type="entry name" value="Ester_Hydrolysis_Enzymes"/>
</dbReference>
<dbReference type="InterPro" id="IPR036514">
    <property type="entry name" value="SGNH_hydro_sf"/>
</dbReference>
<dbReference type="Gene3D" id="3.40.50.1110">
    <property type="entry name" value="SGNH hydrolase"/>
    <property type="match status" value="1"/>
</dbReference>
<evidence type="ECO:0000256" key="2">
    <source>
        <dbReference type="SAM" id="Phobius"/>
    </source>
</evidence>
<evidence type="ECO:0000256" key="1">
    <source>
        <dbReference type="SAM" id="MobiDB-lite"/>
    </source>
</evidence>
<dbReference type="PANTHER" id="PTHR30383">
    <property type="entry name" value="THIOESTERASE 1/PROTEASE 1/LYSOPHOSPHOLIPASE L1"/>
    <property type="match status" value="1"/>
</dbReference>
<keyword evidence="2" id="KW-0812">Transmembrane</keyword>
<keyword evidence="2" id="KW-1133">Transmembrane helix</keyword>
<keyword evidence="5" id="KW-1185">Reference proteome</keyword>
<evidence type="ECO:0000313" key="4">
    <source>
        <dbReference type="EMBL" id="MBA8957095.1"/>
    </source>
</evidence>
<gene>
    <name evidence="4" type="ORF">HNR61_008786</name>
</gene>